<dbReference type="AlphaFoldDB" id="A0ABD1CAR3"/>
<evidence type="ECO:0000313" key="3">
    <source>
        <dbReference type="Proteomes" id="UP001562425"/>
    </source>
</evidence>
<accession>A0ABD1CAR3</accession>
<dbReference type="EMBL" id="JBEHCU010014328">
    <property type="protein sequence ID" value="KAL1373480.1"/>
    <property type="molecule type" value="Genomic_DNA"/>
</dbReference>
<evidence type="ECO:0008006" key="4">
    <source>
        <dbReference type="Google" id="ProtNLM"/>
    </source>
</evidence>
<proteinExistence type="predicted"/>
<evidence type="ECO:0000256" key="1">
    <source>
        <dbReference type="SAM" id="SignalP"/>
    </source>
</evidence>
<evidence type="ECO:0000313" key="2">
    <source>
        <dbReference type="EMBL" id="KAL1373480.1"/>
    </source>
</evidence>
<feature type="signal peptide" evidence="1">
    <location>
        <begin position="1"/>
        <end position="18"/>
    </location>
</feature>
<sequence>MNKLFVVLLAGLVGAIMAAPSQVCEFPAEPNPGVPQDARQEILDSLESENVEELADVLADARLTIQYLAERHRRCQELPRDDPPTRLQEIAISSCENAWRLNVAIELARLTAAVSPHVENGRDLAAQFSECSGIELPTPPPPAEEE</sequence>
<feature type="chain" id="PRO_5044749911" description="Secreted protein" evidence="1">
    <location>
        <begin position="19"/>
        <end position="146"/>
    </location>
</feature>
<comment type="caution">
    <text evidence="2">The sequence shown here is derived from an EMBL/GenBank/DDBJ whole genome shotgun (WGS) entry which is preliminary data.</text>
</comment>
<reference evidence="2 3" key="1">
    <citation type="submission" date="2024-05" db="EMBL/GenBank/DDBJ databases">
        <title>Culex pipiens pipiens assembly and annotation.</title>
        <authorList>
            <person name="Alout H."/>
            <person name="Durand T."/>
        </authorList>
    </citation>
    <scope>NUCLEOTIDE SEQUENCE [LARGE SCALE GENOMIC DNA]</scope>
    <source>
        <strain evidence="2">HA-2024</strain>
        <tissue evidence="2">Whole body</tissue>
    </source>
</reference>
<protein>
    <recommendedName>
        <fullName evidence="4">Secreted protein</fullName>
    </recommendedName>
</protein>
<dbReference type="Proteomes" id="UP001562425">
    <property type="component" value="Unassembled WGS sequence"/>
</dbReference>
<keyword evidence="3" id="KW-1185">Reference proteome</keyword>
<keyword evidence="1" id="KW-0732">Signal</keyword>
<name>A0ABD1CAR3_CULPP</name>
<organism evidence="2 3">
    <name type="scientific">Culex pipiens pipiens</name>
    <name type="common">Northern house mosquito</name>
    <dbReference type="NCBI Taxonomy" id="38569"/>
    <lineage>
        <taxon>Eukaryota</taxon>
        <taxon>Metazoa</taxon>
        <taxon>Ecdysozoa</taxon>
        <taxon>Arthropoda</taxon>
        <taxon>Hexapoda</taxon>
        <taxon>Insecta</taxon>
        <taxon>Pterygota</taxon>
        <taxon>Neoptera</taxon>
        <taxon>Endopterygota</taxon>
        <taxon>Diptera</taxon>
        <taxon>Nematocera</taxon>
        <taxon>Culicoidea</taxon>
        <taxon>Culicidae</taxon>
        <taxon>Culicinae</taxon>
        <taxon>Culicini</taxon>
        <taxon>Culex</taxon>
        <taxon>Culex</taxon>
    </lineage>
</organism>
<gene>
    <name evidence="2" type="ORF">pipiens_005171</name>
</gene>